<dbReference type="AlphaFoldDB" id="A0AA39LN21"/>
<accession>A0AA39LN21</accession>
<comment type="caution">
    <text evidence="1">The sequence shown here is derived from an EMBL/GenBank/DDBJ whole genome shotgun (WGS) entry which is preliminary data.</text>
</comment>
<protein>
    <submittedName>
        <fullName evidence="1">Uncharacterized protein</fullName>
    </submittedName>
</protein>
<gene>
    <name evidence="1" type="ORF">QR680_016733</name>
</gene>
<dbReference type="EMBL" id="JAUCMV010000004">
    <property type="protein sequence ID" value="KAK0403130.1"/>
    <property type="molecule type" value="Genomic_DNA"/>
</dbReference>
<keyword evidence="2" id="KW-1185">Reference proteome</keyword>
<dbReference type="Proteomes" id="UP001175271">
    <property type="component" value="Unassembled WGS sequence"/>
</dbReference>
<sequence length="270" mass="30850">MSNVSIFSCSSTSSARENQLPFSAALILPECDPENAFFQVFDPQRPEIKCDLSHYGFVDDFEICQNPTAAIGRGQWANSETNRSRFVSKVKKISKLPANTLTIRYLSFAKRNHEFSKSLLNALSPSVVHLNIYNVFCCDSELSLLAKRVMAKGTLQHLMVATSSLSRDFPKLLWKWLQKGEWRYVELSKVEGPTFDISFLEKLVDWWMQKGASVSRSFSVDLVISGREDLVLLNSFVYTGSFYYREHPTLRKSGASIYREGWTHFDVRLT</sequence>
<reference evidence="1" key="1">
    <citation type="submission" date="2023-06" db="EMBL/GenBank/DDBJ databases">
        <title>Genomic analysis of the entomopathogenic nematode Steinernema hermaphroditum.</title>
        <authorList>
            <person name="Schwarz E.M."/>
            <person name="Heppert J.K."/>
            <person name="Baniya A."/>
            <person name="Schwartz H.T."/>
            <person name="Tan C.-H."/>
            <person name="Antoshechkin I."/>
            <person name="Sternberg P.W."/>
            <person name="Goodrich-Blair H."/>
            <person name="Dillman A.R."/>
        </authorList>
    </citation>
    <scope>NUCLEOTIDE SEQUENCE</scope>
    <source>
        <strain evidence="1">PS9179</strain>
        <tissue evidence="1">Whole animal</tissue>
    </source>
</reference>
<proteinExistence type="predicted"/>
<name>A0AA39LN21_9BILA</name>
<organism evidence="1 2">
    <name type="scientific">Steinernema hermaphroditum</name>
    <dbReference type="NCBI Taxonomy" id="289476"/>
    <lineage>
        <taxon>Eukaryota</taxon>
        <taxon>Metazoa</taxon>
        <taxon>Ecdysozoa</taxon>
        <taxon>Nematoda</taxon>
        <taxon>Chromadorea</taxon>
        <taxon>Rhabditida</taxon>
        <taxon>Tylenchina</taxon>
        <taxon>Panagrolaimomorpha</taxon>
        <taxon>Strongyloidoidea</taxon>
        <taxon>Steinernematidae</taxon>
        <taxon>Steinernema</taxon>
    </lineage>
</organism>
<evidence type="ECO:0000313" key="1">
    <source>
        <dbReference type="EMBL" id="KAK0403130.1"/>
    </source>
</evidence>
<evidence type="ECO:0000313" key="2">
    <source>
        <dbReference type="Proteomes" id="UP001175271"/>
    </source>
</evidence>